<dbReference type="FunFam" id="2.40.10.10:FF:000028">
    <property type="entry name" value="Serine protease easter"/>
    <property type="match status" value="1"/>
</dbReference>
<dbReference type="Pfam" id="PF00080">
    <property type="entry name" value="Sod_Cu"/>
    <property type="match status" value="1"/>
</dbReference>
<evidence type="ECO:0000256" key="3">
    <source>
        <dbReference type="ARBA" id="ARBA00022801"/>
    </source>
</evidence>
<dbReference type="InterPro" id="IPR051487">
    <property type="entry name" value="Ser/Thr_Proteases_Immune/Dev"/>
</dbReference>
<keyword evidence="4" id="KW-0720">Serine protease</keyword>
<keyword evidence="1 12" id="KW-0645">Protease</keyword>
<evidence type="ECO:0000256" key="10">
    <source>
        <dbReference type="SAM" id="SignalP"/>
    </source>
</evidence>
<dbReference type="OrthoDB" id="547031at2759"/>
<dbReference type="InterPro" id="IPR018114">
    <property type="entry name" value="TRYPSIN_HIS"/>
</dbReference>
<dbReference type="InterPro" id="IPR009003">
    <property type="entry name" value="Peptidase_S1_PA"/>
</dbReference>
<evidence type="ECO:0000256" key="6">
    <source>
        <dbReference type="ARBA" id="ARBA00023145"/>
    </source>
</evidence>
<dbReference type="SMART" id="SM00680">
    <property type="entry name" value="CLIP"/>
    <property type="match status" value="1"/>
</dbReference>
<evidence type="ECO:0000256" key="7">
    <source>
        <dbReference type="ARBA" id="ARBA00023157"/>
    </source>
</evidence>
<feature type="chain" id="PRO_5005536741" evidence="10">
    <location>
        <begin position="24"/>
        <end position="676"/>
    </location>
</feature>
<organism evidence="12 13">
    <name type="scientific">Lucilia cuprina</name>
    <name type="common">Green bottle fly</name>
    <name type="synonym">Australian sheep blowfly</name>
    <dbReference type="NCBI Taxonomy" id="7375"/>
    <lineage>
        <taxon>Eukaryota</taxon>
        <taxon>Metazoa</taxon>
        <taxon>Ecdysozoa</taxon>
        <taxon>Arthropoda</taxon>
        <taxon>Hexapoda</taxon>
        <taxon>Insecta</taxon>
        <taxon>Pterygota</taxon>
        <taxon>Neoptera</taxon>
        <taxon>Endopterygota</taxon>
        <taxon>Diptera</taxon>
        <taxon>Brachycera</taxon>
        <taxon>Muscomorpha</taxon>
        <taxon>Oestroidea</taxon>
        <taxon>Calliphoridae</taxon>
        <taxon>Luciliinae</taxon>
        <taxon>Lucilia</taxon>
    </lineage>
</organism>
<keyword evidence="6" id="KW-0865">Zymogen</keyword>
<dbReference type="Gene3D" id="3.30.1640.30">
    <property type="match status" value="1"/>
</dbReference>
<dbReference type="PANTHER" id="PTHR24256">
    <property type="entry name" value="TRYPTASE-RELATED"/>
    <property type="match status" value="1"/>
</dbReference>
<evidence type="ECO:0000256" key="2">
    <source>
        <dbReference type="ARBA" id="ARBA00022729"/>
    </source>
</evidence>
<evidence type="ECO:0000313" key="12">
    <source>
        <dbReference type="EMBL" id="KNC34202.1"/>
    </source>
</evidence>
<dbReference type="InterPro" id="IPR001424">
    <property type="entry name" value="SOD_Cu_Zn_dom"/>
</dbReference>
<dbReference type="SMART" id="SM00020">
    <property type="entry name" value="Tryp_SPc"/>
    <property type="match status" value="1"/>
</dbReference>
<keyword evidence="7" id="KW-1015">Disulfide bond</keyword>
<evidence type="ECO:0000256" key="5">
    <source>
        <dbReference type="ARBA" id="ARBA00022837"/>
    </source>
</evidence>
<proteinExistence type="inferred from homology"/>
<reference evidence="12 13" key="1">
    <citation type="journal article" date="2015" name="Nat. Commun.">
        <title>Lucilia cuprina genome unlocks parasitic fly biology to underpin future interventions.</title>
        <authorList>
            <person name="Anstead C.A."/>
            <person name="Korhonen P.K."/>
            <person name="Young N.D."/>
            <person name="Hall R.S."/>
            <person name="Jex A.R."/>
            <person name="Murali S.C."/>
            <person name="Hughes D.S."/>
            <person name="Lee S.F."/>
            <person name="Perry T."/>
            <person name="Stroehlein A.J."/>
            <person name="Ansell B.R."/>
            <person name="Breugelmans B."/>
            <person name="Hofmann A."/>
            <person name="Qu J."/>
            <person name="Dugan S."/>
            <person name="Lee S.L."/>
            <person name="Chao H."/>
            <person name="Dinh H."/>
            <person name="Han Y."/>
            <person name="Doddapaneni H.V."/>
            <person name="Worley K.C."/>
            <person name="Muzny D.M."/>
            <person name="Ioannidis P."/>
            <person name="Waterhouse R.M."/>
            <person name="Zdobnov E.M."/>
            <person name="James P.J."/>
            <person name="Bagnall N.H."/>
            <person name="Kotze A.C."/>
            <person name="Gibbs R.A."/>
            <person name="Richards S."/>
            <person name="Batterham P."/>
            <person name="Gasser R.B."/>
        </authorList>
    </citation>
    <scope>NUCLEOTIDE SEQUENCE [LARGE SCALE GENOMIC DNA]</scope>
    <source>
        <strain evidence="12 13">LS</strain>
        <tissue evidence="12">Full body</tissue>
    </source>
</reference>
<dbReference type="InterPro" id="IPR001254">
    <property type="entry name" value="Trypsin_dom"/>
</dbReference>
<dbReference type="PRINTS" id="PR00722">
    <property type="entry name" value="CHYMOTRYPSIN"/>
</dbReference>
<evidence type="ECO:0000256" key="8">
    <source>
        <dbReference type="ARBA" id="ARBA00023180"/>
    </source>
</evidence>
<dbReference type="Gene3D" id="2.40.10.10">
    <property type="entry name" value="Trypsin-like serine proteases"/>
    <property type="match status" value="2"/>
</dbReference>
<keyword evidence="5" id="KW-0106">Calcium</keyword>
<feature type="signal peptide" evidence="10">
    <location>
        <begin position="1"/>
        <end position="23"/>
    </location>
</feature>
<evidence type="ECO:0000256" key="1">
    <source>
        <dbReference type="ARBA" id="ARBA00022670"/>
    </source>
</evidence>
<dbReference type="PROSITE" id="PS50240">
    <property type="entry name" value="TRYPSIN_DOM"/>
    <property type="match status" value="1"/>
</dbReference>
<evidence type="ECO:0000256" key="4">
    <source>
        <dbReference type="ARBA" id="ARBA00022825"/>
    </source>
</evidence>
<dbReference type="PROSITE" id="PS00134">
    <property type="entry name" value="TRYPSIN_HIS"/>
    <property type="match status" value="1"/>
</dbReference>
<dbReference type="InterPro" id="IPR038565">
    <property type="entry name" value="CLIP_sf"/>
</dbReference>
<feature type="domain" description="Peptidase S1" evidence="11">
    <location>
        <begin position="168"/>
        <end position="425"/>
    </location>
</feature>
<dbReference type="GO" id="GO:0046872">
    <property type="term" value="F:metal ion binding"/>
    <property type="evidence" value="ECO:0007669"/>
    <property type="project" value="InterPro"/>
</dbReference>
<keyword evidence="8" id="KW-0325">Glycoprotein</keyword>
<dbReference type="GO" id="GO:0004252">
    <property type="term" value="F:serine-type endopeptidase activity"/>
    <property type="evidence" value="ECO:0007669"/>
    <property type="project" value="InterPro"/>
</dbReference>
<evidence type="ECO:0000313" key="13">
    <source>
        <dbReference type="Proteomes" id="UP000037069"/>
    </source>
</evidence>
<protein>
    <submittedName>
        <fullName evidence="12">Serine protease easter</fullName>
    </submittedName>
</protein>
<dbReference type="InterPro" id="IPR022700">
    <property type="entry name" value="CLIP"/>
</dbReference>
<comment type="similarity">
    <text evidence="9">Belongs to the peptidase S1 family. CLIP subfamily.</text>
</comment>
<dbReference type="GO" id="GO:0006801">
    <property type="term" value="P:superoxide metabolic process"/>
    <property type="evidence" value="ECO:0007669"/>
    <property type="project" value="InterPro"/>
</dbReference>
<dbReference type="AlphaFoldDB" id="A0A0L0CPT4"/>
<dbReference type="InterPro" id="IPR036423">
    <property type="entry name" value="SOD-like_Cu/Zn_dom_sf"/>
</dbReference>
<evidence type="ECO:0000256" key="9">
    <source>
        <dbReference type="ARBA" id="ARBA00024195"/>
    </source>
</evidence>
<dbReference type="GO" id="GO:0006508">
    <property type="term" value="P:proteolysis"/>
    <property type="evidence" value="ECO:0007669"/>
    <property type="project" value="UniProtKB-KW"/>
</dbReference>
<dbReference type="SUPFAM" id="SSF49329">
    <property type="entry name" value="Cu,Zn superoxide dismutase-like"/>
    <property type="match status" value="1"/>
</dbReference>
<dbReference type="Pfam" id="PF12032">
    <property type="entry name" value="CLIP"/>
    <property type="match status" value="1"/>
</dbReference>
<dbReference type="CDD" id="cd00190">
    <property type="entry name" value="Tryp_SPc"/>
    <property type="match status" value="1"/>
</dbReference>
<dbReference type="Pfam" id="PF00089">
    <property type="entry name" value="Trypsin"/>
    <property type="match status" value="1"/>
</dbReference>
<dbReference type="InterPro" id="IPR001314">
    <property type="entry name" value="Peptidase_S1A"/>
</dbReference>
<evidence type="ECO:0000259" key="11">
    <source>
        <dbReference type="PROSITE" id="PS50240"/>
    </source>
</evidence>
<sequence length="676" mass="75127">MIFEKFAKILILKFVIAIALIEGGYHHGLSTHTDCLTPEHVRGSCVPSAKCRRIEWMLDNWSAPYPEHVVRYIRQSHCGTQGDIHFNCCAFYDIKGHIHPPTQNAYTPTTPTPPVHNLHHPFHSGQSQQLYSNNLPFQHRPTANYIRQPLGERILRSMACGSINGDRISNGELVRLSEFPWMVLLETRGVRSRERFRCSGTLITNQYVLTAGHCADAKNDIISVRLGEHDLKSEHDCEHYKKPHVVSYCAPPYEDVDIETIILHPEYNANTLENDIALIRLVRSVEFQSHIKPVCLPIDAGTSNEIPTDQIVAGWGVTEKGYASEILLKASIPVQPLAVCQNIYQPNPPLSEAKLCAGGVDKRSTCRADSGGPLFTAIPYEHYQRRYVQFGITSAGSKACGGRHNLPGIYTNVRTFIPWIIIILCNLINDHTIAAQSILDRFRPSSNLSSVGVDEQVKIVSGTKVKRFERFTVPLGGTVNLLQPQPSLYYVRPQFQYFNNFRPLFVTGWPYYPVRVAPQWQAGAKITGEGIDGMITFQQLPYNNDIKVTLNATGIPAGKHALHIHTYGDLTDGCKSTGGQFPNNFLGNIDVKEGGEINVAFISVYLTLFGYNGIIGRSIVIHEKPIDLNTALNADIFSSSLHALPNNQAFQNEENSVGEPIACGVISIMGVPVAEK</sequence>
<name>A0A0L0CPT4_LUCCU</name>
<dbReference type="Proteomes" id="UP000037069">
    <property type="component" value="Unassembled WGS sequence"/>
</dbReference>
<keyword evidence="2 10" id="KW-0732">Signal</keyword>
<accession>A0A0L0CPT4</accession>
<dbReference type="InterPro" id="IPR043504">
    <property type="entry name" value="Peptidase_S1_PA_chymotrypsin"/>
</dbReference>
<keyword evidence="13" id="KW-1185">Reference proteome</keyword>
<dbReference type="Gene3D" id="2.60.40.200">
    <property type="entry name" value="Superoxide dismutase, copper/zinc binding domain"/>
    <property type="match status" value="1"/>
</dbReference>
<dbReference type="EMBL" id="JRES01000091">
    <property type="protein sequence ID" value="KNC34202.1"/>
    <property type="molecule type" value="Genomic_DNA"/>
</dbReference>
<dbReference type="SUPFAM" id="SSF50494">
    <property type="entry name" value="Trypsin-like serine proteases"/>
    <property type="match status" value="1"/>
</dbReference>
<comment type="caution">
    <text evidence="12">The sequence shown here is derived from an EMBL/GenBank/DDBJ whole genome shotgun (WGS) entry which is preliminary data.</text>
</comment>
<keyword evidence="3" id="KW-0378">Hydrolase</keyword>
<dbReference type="STRING" id="7375.A0A0L0CPT4"/>
<gene>
    <name evidence="12" type="ORF">FF38_10107</name>
</gene>